<dbReference type="Proteomes" id="UP000198953">
    <property type="component" value="Unassembled WGS sequence"/>
</dbReference>
<proteinExistence type="predicted"/>
<protein>
    <submittedName>
        <fullName evidence="1">Uncharacterized protein</fullName>
    </submittedName>
</protein>
<evidence type="ECO:0000313" key="2">
    <source>
        <dbReference type="Proteomes" id="UP000198953"/>
    </source>
</evidence>
<dbReference type="AlphaFoldDB" id="A0A1H7Y2A2"/>
<name>A0A1H7Y2A2_9ACTN</name>
<dbReference type="OrthoDB" id="583504at2"/>
<reference evidence="1 2" key="1">
    <citation type="submission" date="2016-10" db="EMBL/GenBank/DDBJ databases">
        <authorList>
            <person name="de Groot N.N."/>
        </authorList>
    </citation>
    <scope>NUCLEOTIDE SEQUENCE [LARGE SCALE GENOMIC DNA]</scope>
    <source>
        <strain evidence="1 2">DSM 43357</strain>
    </source>
</reference>
<accession>A0A1H7Y2A2</accession>
<evidence type="ECO:0000313" key="1">
    <source>
        <dbReference type="EMBL" id="SEM39467.1"/>
    </source>
</evidence>
<organism evidence="1 2">
    <name type="scientific">Nonomuraea pusilla</name>
    <dbReference type="NCBI Taxonomy" id="46177"/>
    <lineage>
        <taxon>Bacteria</taxon>
        <taxon>Bacillati</taxon>
        <taxon>Actinomycetota</taxon>
        <taxon>Actinomycetes</taxon>
        <taxon>Streptosporangiales</taxon>
        <taxon>Streptosporangiaceae</taxon>
        <taxon>Nonomuraea</taxon>
    </lineage>
</organism>
<dbReference type="EMBL" id="FOBF01000012">
    <property type="protein sequence ID" value="SEM39467.1"/>
    <property type="molecule type" value="Genomic_DNA"/>
</dbReference>
<gene>
    <name evidence="1" type="ORF">SAMN05660976_05058</name>
</gene>
<keyword evidence="2" id="KW-1185">Reference proteome</keyword>
<dbReference type="RefSeq" id="WP_091103160.1">
    <property type="nucleotide sequence ID" value="NZ_FOBF01000012.1"/>
</dbReference>
<sequence length="228" mass="24099">MGLDIMVGTRIDGDGPRKELSLVQDALAAAGLPAWHEPEPAGSARRDYEMWGYGGLHELRRLAAHRAATGALPKPLGDSTRATADPLLAAEYVHGPRHAVAVSAGPGGPRVIGSPGDAAGGFDHLVHHSDCDGYYVPVDFAPVLVDERITGAYVGSSQRLLEECRGLAALMELPEDLDPWSDEMEEAVEDPLPGGAAWRRHGVAAFTCLQLIAAARHSVGTGTAIVFW</sequence>